<dbReference type="InParanoid" id="A0A251SAF4"/>
<sequence>MFLLCGLVHYGYVLVGCNVSSTCLHSQLLPRTIEREKLSPTLATQSRSVI</sequence>
<organism evidence="1 2">
    <name type="scientific">Helianthus annuus</name>
    <name type="common">Common sunflower</name>
    <dbReference type="NCBI Taxonomy" id="4232"/>
    <lineage>
        <taxon>Eukaryota</taxon>
        <taxon>Viridiplantae</taxon>
        <taxon>Streptophyta</taxon>
        <taxon>Embryophyta</taxon>
        <taxon>Tracheophyta</taxon>
        <taxon>Spermatophyta</taxon>
        <taxon>Magnoliopsida</taxon>
        <taxon>eudicotyledons</taxon>
        <taxon>Gunneridae</taxon>
        <taxon>Pentapetalae</taxon>
        <taxon>asterids</taxon>
        <taxon>campanulids</taxon>
        <taxon>Asterales</taxon>
        <taxon>Asteraceae</taxon>
        <taxon>Asteroideae</taxon>
        <taxon>Heliantheae alliance</taxon>
        <taxon>Heliantheae</taxon>
        <taxon>Helianthus</taxon>
    </lineage>
</organism>
<name>A0A251SAF4_HELAN</name>
<evidence type="ECO:0000313" key="2">
    <source>
        <dbReference type="Proteomes" id="UP000215914"/>
    </source>
</evidence>
<evidence type="ECO:0000313" key="1">
    <source>
        <dbReference type="EMBL" id="OTF94360.1"/>
    </source>
</evidence>
<reference evidence="2" key="1">
    <citation type="journal article" date="2017" name="Nature">
        <title>The sunflower genome provides insights into oil metabolism, flowering and Asterid evolution.</title>
        <authorList>
            <person name="Badouin H."/>
            <person name="Gouzy J."/>
            <person name="Grassa C.J."/>
            <person name="Murat F."/>
            <person name="Staton S.E."/>
            <person name="Cottret L."/>
            <person name="Lelandais-Briere C."/>
            <person name="Owens G.L."/>
            <person name="Carrere S."/>
            <person name="Mayjonade B."/>
            <person name="Legrand L."/>
            <person name="Gill N."/>
            <person name="Kane N.C."/>
            <person name="Bowers J.E."/>
            <person name="Hubner S."/>
            <person name="Bellec A."/>
            <person name="Berard A."/>
            <person name="Berges H."/>
            <person name="Blanchet N."/>
            <person name="Boniface M.C."/>
            <person name="Brunel D."/>
            <person name="Catrice O."/>
            <person name="Chaidir N."/>
            <person name="Claudel C."/>
            <person name="Donnadieu C."/>
            <person name="Faraut T."/>
            <person name="Fievet G."/>
            <person name="Helmstetter N."/>
            <person name="King M."/>
            <person name="Knapp S.J."/>
            <person name="Lai Z."/>
            <person name="Le Paslier M.C."/>
            <person name="Lippi Y."/>
            <person name="Lorenzon L."/>
            <person name="Mandel J.R."/>
            <person name="Marage G."/>
            <person name="Marchand G."/>
            <person name="Marquand E."/>
            <person name="Bret-Mestries E."/>
            <person name="Morien E."/>
            <person name="Nambeesan S."/>
            <person name="Nguyen T."/>
            <person name="Pegot-Espagnet P."/>
            <person name="Pouilly N."/>
            <person name="Raftis F."/>
            <person name="Sallet E."/>
            <person name="Schiex T."/>
            <person name="Thomas J."/>
            <person name="Vandecasteele C."/>
            <person name="Vares D."/>
            <person name="Vear F."/>
            <person name="Vautrin S."/>
            <person name="Crespi M."/>
            <person name="Mangin B."/>
            <person name="Burke J.M."/>
            <person name="Salse J."/>
            <person name="Munos S."/>
            <person name="Vincourt P."/>
            <person name="Rieseberg L.H."/>
            <person name="Langlade N.B."/>
        </authorList>
    </citation>
    <scope>NUCLEOTIDE SEQUENCE [LARGE SCALE GENOMIC DNA]</scope>
    <source>
        <strain evidence="2">cv. SF193</strain>
    </source>
</reference>
<dbReference type="EMBL" id="CM007904">
    <property type="protein sequence ID" value="OTF94360.1"/>
    <property type="molecule type" value="Genomic_DNA"/>
</dbReference>
<gene>
    <name evidence="1" type="ORF">HannXRQ_Chr15g0471171</name>
</gene>
<keyword evidence="2" id="KW-1185">Reference proteome</keyword>
<protein>
    <submittedName>
        <fullName evidence="1">Uncharacterized protein</fullName>
    </submittedName>
</protein>
<proteinExistence type="predicted"/>
<dbReference type="Proteomes" id="UP000215914">
    <property type="component" value="Chromosome 15"/>
</dbReference>
<dbReference type="AlphaFoldDB" id="A0A251SAF4"/>
<accession>A0A251SAF4</accession>